<feature type="region of interest" description="Disordered" evidence="1">
    <location>
        <begin position="195"/>
        <end position="306"/>
    </location>
</feature>
<evidence type="ECO:0000313" key="5">
    <source>
        <dbReference type="Proteomes" id="UP000224080"/>
    </source>
</evidence>
<reference evidence="4 5" key="1">
    <citation type="submission" date="2017-10" db="EMBL/GenBank/DDBJ databases">
        <title>Comparative genomics in systemic dimorphic fungi from Ajellomycetaceae.</title>
        <authorList>
            <person name="Munoz J.F."/>
            <person name="Mcewen J.G."/>
            <person name="Clay O.K."/>
            <person name="Cuomo C.A."/>
        </authorList>
    </citation>
    <scope>NUCLEOTIDE SEQUENCE [LARGE SCALE GENOMIC DNA]</scope>
    <source>
        <strain evidence="4 5">UAMH130</strain>
    </source>
</reference>
<dbReference type="Pfam" id="PF14613">
    <property type="entry name" value="HAM1_C"/>
    <property type="match status" value="1"/>
</dbReference>
<accession>A0A2B7XDN9</accession>
<name>A0A2B7XDN9_9EURO</name>
<feature type="region of interest" description="Disordered" evidence="1">
    <location>
        <begin position="821"/>
        <end position="873"/>
    </location>
</feature>
<dbReference type="AlphaFoldDB" id="A0A2B7XDN9"/>
<dbReference type="STRING" id="2060905.A0A2B7XDN9"/>
<gene>
    <name evidence="4" type="ORF">GX51_02209</name>
</gene>
<feature type="compositionally biased region" description="Basic and acidic residues" evidence="1">
    <location>
        <begin position="283"/>
        <end position="306"/>
    </location>
</feature>
<dbReference type="Proteomes" id="UP000224080">
    <property type="component" value="Unassembled WGS sequence"/>
</dbReference>
<protein>
    <submittedName>
        <fullName evidence="4">Uncharacterized protein</fullName>
    </submittedName>
</protein>
<evidence type="ECO:0000259" key="2">
    <source>
        <dbReference type="Pfam" id="PF14613"/>
    </source>
</evidence>
<proteinExistence type="predicted"/>
<evidence type="ECO:0000256" key="1">
    <source>
        <dbReference type="SAM" id="MobiDB-lite"/>
    </source>
</evidence>
<feature type="domain" description="HAM1-like N-terminal" evidence="3">
    <location>
        <begin position="60"/>
        <end position="640"/>
    </location>
</feature>
<dbReference type="EMBL" id="PDNC01000019">
    <property type="protein sequence ID" value="PGH06768.1"/>
    <property type="molecule type" value="Genomic_DNA"/>
</dbReference>
<dbReference type="OrthoDB" id="19394at2759"/>
<evidence type="ECO:0000313" key="4">
    <source>
        <dbReference type="EMBL" id="PGH06768.1"/>
    </source>
</evidence>
<keyword evidence="5" id="KW-1185">Reference proteome</keyword>
<feature type="domain" description="HAM1-like C-terminal" evidence="2">
    <location>
        <begin position="651"/>
        <end position="814"/>
    </location>
</feature>
<dbReference type="InterPro" id="IPR045967">
    <property type="entry name" value="HAM1-like_N"/>
</dbReference>
<comment type="caution">
    <text evidence="4">The sequence shown here is derived from an EMBL/GenBank/DDBJ whole genome shotgun (WGS) entry which is preliminary data.</text>
</comment>
<dbReference type="PANTHER" id="PTHR31138:SF1">
    <property type="entry name" value="PDZ DOMAIN-CONTAINING PROTEIN"/>
    <property type="match status" value="1"/>
</dbReference>
<dbReference type="InterPro" id="IPR027842">
    <property type="entry name" value="HAM1-like_C"/>
</dbReference>
<dbReference type="Gene3D" id="3.15.10.10">
    <property type="entry name" value="Bactericidal permeability-increasing protein, domain 1"/>
    <property type="match status" value="1"/>
</dbReference>
<dbReference type="Pfam" id="PF19343">
    <property type="entry name" value="HAM1_N"/>
    <property type="match status" value="1"/>
</dbReference>
<sequence length="873" mass="97727">MDRGTVNVPSDPKVKEASAKCRISIANFSSMAFTPVCSILMLSVLGAIKHSLPLIAIWAPAFKNGKVPSNKQIDVALNSLLASDALSSPPDNLSPDGHVLIKDLRDVIENAKKLILAKNEGNLIQELIWDLEHIGERTTTQTPEVSVDRDAAKQDRTRATEGIQTLATLLITNGQFRKLLRDATILMRDMASDVAQRTAGRIRPSEEEMSGIDQPAEENVWYDKPDLSKDKFKSQVKSQAGRKKEKARKGARDATETADQAARPSGPEGGVEATSGAAAGAQEVREQVSENVPEETKTRSRELTEKANEFLREKMPKERRDQTIWRLKRMIVEIQGHSDYQQAVETLLSLAETYSGHGRGVSQQGASSTRGLVEENKDMMKRLQLILERFANSSSMEDLLDYIKDFYHAADEDPRLRDWFKSVNSFIRKCLREQGYVVEDSANEEWNRLYDEGQFLLRDRYRENIDSIVDEIKFLGDQFDQDPLNKEFGNSLQKLFHDLGYDASGKIGFKGHLMKDVTSIILPSIFEKIRYVPLPRIEVSDPMADVVVENLVLESDNLLPNVVELSSDNYWRWGRKRIGSKHSNKVMVAATGIQTDWRDVSYYIKKKTGFPGITDTGVMDIIMSGEGFNFRVSGSTSDSADSLFKPEKISVHVNNLQIKLKKSNHKILFMLFKPLLYGAVRPAVEKVLEKQIRDSFVRGDKFASAVHNEAQRAWKAARADPQESHTIYSYYIDALRKQVMDMRKKAKEKKDTTKKRDTKVNLAVTEPSALFQDIKLPGGISSKATVYQELAAKGDRWESPVFSIGDASQSTSIPKLAPITRKTRPRSTTARDSGIGSIEEPISKTDQTTKKRGIGGTQLPSGPHVVPEANILV</sequence>
<feature type="compositionally biased region" description="Basic and acidic residues" evidence="1">
    <location>
        <begin position="221"/>
        <end position="233"/>
    </location>
</feature>
<dbReference type="PANTHER" id="PTHR31138">
    <property type="entry name" value="CHROMOSOME 19, WHOLE GENOME SHOTGUN SEQUENCE"/>
    <property type="match status" value="1"/>
</dbReference>
<organism evidence="4 5">
    <name type="scientific">Blastomyces parvus</name>
    <dbReference type="NCBI Taxonomy" id="2060905"/>
    <lineage>
        <taxon>Eukaryota</taxon>
        <taxon>Fungi</taxon>
        <taxon>Dikarya</taxon>
        <taxon>Ascomycota</taxon>
        <taxon>Pezizomycotina</taxon>
        <taxon>Eurotiomycetes</taxon>
        <taxon>Eurotiomycetidae</taxon>
        <taxon>Onygenales</taxon>
        <taxon>Ajellomycetaceae</taxon>
        <taxon>Blastomyces</taxon>
    </lineage>
</organism>
<evidence type="ECO:0000259" key="3">
    <source>
        <dbReference type="Pfam" id="PF19343"/>
    </source>
</evidence>